<keyword evidence="3" id="KW-1185">Reference proteome</keyword>
<proteinExistence type="predicted"/>
<reference evidence="2" key="1">
    <citation type="journal article" date="2017" name="Gigascience">
        <title>The genome draft of coconut (Cocos nucifera).</title>
        <authorList>
            <person name="Xiao Y."/>
            <person name="Xu P."/>
            <person name="Fan H."/>
            <person name="Baudouin L."/>
            <person name="Xia W."/>
            <person name="Bocs S."/>
            <person name="Xu J."/>
            <person name="Li Q."/>
            <person name="Guo A."/>
            <person name="Zhou L."/>
            <person name="Li J."/>
            <person name="Wu Y."/>
            <person name="Ma Z."/>
            <person name="Armero A."/>
            <person name="Issali A.E."/>
            <person name="Liu N."/>
            <person name="Peng M."/>
            <person name="Yang Y."/>
        </authorList>
    </citation>
    <scope>NUCLEOTIDE SEQUENCE</scope>
    <source>
        <tissue evidence="2">Spear leaf of Hainan Tall coconut</tissue>
    </source>
</reference>
<accession>A0A8K0MYU4</accession>
<sequence length="223" mass="25533">MQLGRAELEKALELDETAIRVVEEKVRLTKARVEAKKKAIAEAKMKAIDEFWALLDFEAEVTEESMVAYWYGFQACKAQVTHYFPEVDVIHDGAHLEGLVGFNLIMRKLEEDLYVAEAQKKATEEAKEKAEEDATWARVVEEKVRLTKARVEAKKKAIAEAKMKAIDEFWALLDFEAEVTEESMVAYWYGFQACKAQVTHYFPEVDVSRLDLDVIGDEAEDED</sequence>
<evidence type="ECO:0000256" key="1">
    <source>
        <dbReference type="SAM" id="Coils"/>
    </source>
</evidence>
<evidence type="ECO:0000313" key="3">
    <source>
        <dbReference type="Proteomes" id="UP000797356"/>
    </source>
</evidence>
<gene>
    <name evidence="2" type="ORF">COCNU_03G009590</name>
</gene>
<reference evidence="2" key="2">
    <citation type="submission" date="2019-07" db="EMBL/GenBank/DDBJ databases">
        <authorList>
            <person name="Yang Y."/>
            <person name="Bocs S."/>
            <person name="Baudouin L."/>
        </authorList>
    </citation>
    <scope>NUCLEOTIDE SEQUENCE</scope>
    <source>
        <tissue evidence="2">Spear leaf of Hainan Tall coconut</tissue>
    </source>
</reference>
<name>A0A8K0MYU4_COCNU</name>
<comment type="caution">
    <text evidence="2">The sequence shown here is derived from an EMBL/GenBank/DDBJ whole genome shotgun (WGS) entry which is preliminary data.</text>
</comment>
<feature type="coiled-coil region" evidence="1">
    <location>
        <begin position="106"/>
        <end position="133"/>
    </location>
</feature>
<dbReference type="Proteomes" id="UP000797356">
    <property type="component" value="Chromosome 3"/>
</dbReference>
<keyword evidence="1" id="KW-0175">Coiled coil</keyword>
<organism evidence="2 3">
    <name type="scientific">Cocos nucifera</name>
    <name type="common">Coconut palm</name>
    <dbReference type="NCBI Taxonomy" id="13894"/>
    <lineage>
        <taxon>Eukaryota</taxon>
        <taxon>Viridiplantae</taxon>
        <taxon>Streptophyta</taxon>
        <taxon>Embryophyta</taxon>
        <taxon>Tracheophyta</taxon>
        <taxon>Spermatophyta</taxon>
        <taxon>Magnoliopsida</taxon>
        <taxon>Liliopsida</taxon>
        <taxon>Arecaceae</taxon>
        <taxon>Arecoideae</taxon>
        <taxon>Cocoseae</taxon>
        <taxon>Attaleinae</taxon>
        <taxon>Cocos</taxon>
    </lineage>
</organism>
<evidence type="ECO:0000313" key="2">
    <source>
        <dbReference type="EMBL" id="KAG1334840.1"/>
    </source>
</evidence>
<protein>
    <submittedName>
        <fullName evidence="2">Uncharacterized protein</fullName>
    </submittedName>
</protein>
<dbReference type="AlphaFoldDB" id="A0A8K0MYU4"/>
<dbReference type="EMBL" id="CM017874">
    <property type="protein sequence ID" value="KAG1334840.1"/>
    <property type="molecule type" value="Genomic_DNA"/>
</dbReference>